<dbReference type="Proteomes" id="UP000189935">
    <property type="component" value="Chromosome I"/>
</dbReference>
<evidence type="ECO:0000313" key="2">
    <source>
        <dbReference type="EMBL" id="SHL71641.1"/>
    </source>
</evidence>
<accession>A0A1M7CWN6</accession>
<feature type="transmembrane region" description="Helical" evidence="1">
    <location>
        <begin position="20"/>
        <end position="39"/>
    </location>
</feature>
<keyword evidence="1" id="KW-1133">Transmembrane helix</keyword>
<evidence type="ECO:0000313" key="3">
    <source>
        <dbReference type="Proteomes" id="UP000189935"/>
    </source>
</evidence>
<sequence>MQTKKPSGLDTPSGLLRLVGHAAMGVAMGLGFALVLVLMERSGIATVYDHGESRGSLESVGTLVLSFGIGATLTGLVFMMTEDN</sequence>
<dbReference type="RefSeq" id="WP_079543778.1">
    <property type="nucleotide sequence ID" value="NZ_LT670844.1"/>
</dbReference>
<protein>
    <submittedName>
        <fullName evidence="2">Uncharacterized protein</fullName>
    </submittedName>
</protein>
<name>A0A1M7CWN6_9BRAD</name>
<reference evidence="2 3" key="1">
    <citation type="submission" date="2016-11" db="EMBL/GenBank/DDBJ databases">
        <authorList>
            <person name="Jaros S."/>
            <person name="Januszkiewicz K."/>
            <person name="Wedrychowicz H."/>
        </authorList>
    </citation>
    <scope>NUCLEOTIDE SEQUENCE [LARGE SCALE GENOMIC DNA]</scope>
    <source>
        <strain evidence="2 3">GAS499</strain>
    </source>
</reference>
<evidence type="ECO:0000256" key="1">
    <source>
        <dbReference type="SAM" id="Phobius"/>
    </source>
</evidence>
<gene>
    <name evidence="2" type="ORF">SAMN05444159_6629</name>
</gene>
<keyword evidence="1" id="KW-0812">Transmembrane</keyword>
<dbReference type="EMBL" id="LT670844">
    <property type="protein sequence ID" value="SHL71641.1"/>
    <property type="molecule type" value="Genomic_DNA"/>
</dbReference>
<dbReference type="OrthoDB" id="8247359at2"/>
<proteinExistence type="predicted"/>
<keyword evidence="1" id="KW-0472">Membrane</keyword>
<feature type="transmembrane region" description="Helical" evidence="1">
    <location>
        <begin position="60"/>
        <end position="81"/>
    </location>
</feature>
<organism evidence="2 3">
    <name type="scientific">Bradyrhizobium lablabi</name>
    <dbReference type="NCBI Taxonomy" id="722472"/>
    <lineage>
        <taxon>Bacteria</taxon>
        <taxon>Pseudomonadati</taxon>
        <taxon>Pseudomonadota</taxon>
        <taxon>Alphaproteobacteria</taxon>
        <taxon>Hyphomicrobiales</taxon>
        <taxon>Nitrobacteraceae</taxon>
        <taxon>Bradyrhizobium</taxon>
    </lineage>
</organism>
<dbReference type="AlphaFoldDB" id="A0A1M7CWN6"/>